<evidence type="ECO:0000313" key="5">
    <source>
        <dbReference type="EMBL" id="MQU41045.1"/>
    </source>
</evidence>
<dbReference type="Pfam" id="PF00892">
    <property type="entry name" value="EamA"/>
    <property type="match status" value="2"/>
</dbReference>
<dbReference type="PANTHER" id="PTHR12715:SF4">
    <property type="entry name" value="EAMA DOMAIN-CONTAINING PROTEIN"/>
    <property type="match status" value="1"/>
</dbReference>
<feature type="transmembrane region" description="Helical" evidence="1">
    <location>
        <begin position="114"/>
        <end position="133"/>
    </location>
</feature>
<evidence type="ECO:0000313" key="4">
    <source>
        <dbReference type="EMBL" id="MQU29891.1"/>
    </source>
</evidence>
<protein>
    <submittedName>
        <fullName evidence="5">EamA family transporter</fullName>
    </submittedName>
</protein>
<dbReference type="Proteomes" id="UP000466863">
    <property type="component" value="Unassembled WGS sequence"/>
</dbReference>
<feature type="transmembrane region" description="Helical" evidence="1">
    <location>
        <begin position="170"/>
        <end position="190"/>
    </location>
</feature>
<dbReference type="InterPro" id="IPR037185">
    <property type="entry name" value="EmrE-like"/>
</dbReference>
<dbReference type="PANTHER" id="PTHR12715">
    <property type="entry name" value="TRANSPORTER, DRUG/METABOLITE EXPORTER FAMILY"/>
    <property type="match status" value="1"/>
</dbReference>
<dbReference type="InterPro" id="IPR052756">
    <property type="entry name" value="Alkyne_AA_exporter"/>
</dbReference>
<feature type="transmembrane region" description="Helical" evidence="1">
    <location>
        <begin position="87"/>
        <end position="107"/>
    </location>
</feature>
<keyword evidence="1" id="KW-0472">Membrane</keyword>
<feature type="transmembrane region" description="Helical" evidence="1">
    <location>
        <begin position="58"/>
        <end position="75"/>
    </location>
</feature>
<evidence type="ECO:0000259" key="2">
    <source>
        <dbReference type="Pfam" id="PF00892"/>
    </source>
</evidence>
<sequence length="282" mass="30415">MAMAAVVLCWAYSPIGIHIGLESYSPGHLALLRFLIASLFMALIALFIGIGVPRLRDVPWLMLLGLFAVALHHMALNMGQRWVSPGASSVLAQTAPLFSTFIAAVCLKERVSGWRWLWVAVGLLGVVVVIWGDKGVGEFHPQGLVLLLAALSWSIYFVLQKHISTRYSPLTIVCYMVWGGTLLLCVYWPGLTDEVLKAPVRVNVAVLILGLFPSALAYLLWGFVLNHTQVSRSVSVMYLIPPVAMALAAGVLGSEVSAGVIAGAAIVLGSVIAMSREPQSRR</sequence>
<feature type="transmembrane region" description="Helical" evidence="1">
    <location>
        <begin position="30"/>
        <end position="51"/>
    </location>
</feature>
<feature type="transmembrane region" description="Helical" evidence="1">
    <location>
        <begin position="236"/>
        <end position="252"/>
    </location>
</feature>
<dbReference type="Proteomes" id="UP000478064">
    <property type="component" value="Unassembled WGS sequence"/>
</dbReference>
<dbReference type="GO" id="GO:0016020">
    <property type="term" value="C:membrane"/>
    <property type="evidence" value="ECO:0007669"/>
    <property type="project" value="InterPro"/>
</dbReference>
<dbReference type="SUPFAM" id="SSF103481">
    <property type="entry name" value="Multidrug resistance efflux transporter EmrE"/>
    <property type="match status" value="2"/>
</dbReference>
<dbReference type="Proteomes" id="UP000470186">
    <property type="component" value="Unassembled WGS sequence"/>
</dbReference>
<comment type="caution">
    <text evidence="5">The sequence shown here is derived from an EMBL/GenBank/DDBJ whole genome shotgun (WGS) entry which is preliminary data.</text>
</comment>
<evidence type="ECO:0000313" key="6">
    <source>
        <dbReference type="Proteomes" id="UP000466863"/>
    </source>
</evidence>
<gene>
    <name evidence="3" type="ORF">GHO27_03905</name>
    <name evidence="5" type="ORF">GHO28_00795</name>
    <name evidence="4" type="ORF">GHO30_00515</name>
</gene>
<evidence type="ECO:0000313" key="3">
    <source>
        <dbReference type="EMBL" id="MQU04828.1"/>
    </source>
</evidence>
<keyword evidence="1" id="KW-0812">Transmembrane</keyword>
<dbReference type="InterPro" id="IPR000620">
    <property type="entry name" value="EamA_dom"/>
</dbReference>
<evidence type="ECO:0000313" key="7">
    <source>
        <dbReference type="Proteomes" id="UP000470186"/>
    </source>
</evidence>
<feature type="domain" description="EamA" evidence="2">
    <location>
        <begin position="3"/>
        <end position="130"/>
    </location>
</feature>
<keyword evidence="7" id="KW-1185">Reference proteome</keyword>
<feature type="transmembrane region" description="Helical" evidence="1">
    <location>
        <begin position="139"/>
        <end position="158"/>
    </location>
</feature>
<dbReference type="EMBL" id="WIVU01000004">
    <property type="protein sequence ID" value="MQU04828.1"/>
    <property type="molecule type" value="Genomic_DNA"/>
</dbReference>
<feature type="domain" description="EamA" evidence="2">
    <location>
        <begin position="144"/>
        <end position="275"/>
    </location>
</feature>
<accession>A0A6I1WQL1</accession>
<feature type="transmembrane region" description="Helical" evidence="1">
    <location>
        <begin position="202"/>
        <end position="224"/>
    </location>
</feature>
<organism evidence="5 6">
    <name type="scientific">Pseudomonas helleri</name>
    <dbReference type="NCBI Taxonomy" id="1608996"/>
    <lineage>
        <taxon>Bacteria</taxon>
        <taxon>Pseudomonadati</taxon>
        <taxon>Pseudomonadota</taxon>
        <taxon>Gammaproteobacteria</taxon>
        <taxon>Pseudomonadales</taxon>
        <taxon>Pseudomonadaceae</taxon>
        <taxon>Pseudomonas</taxon>
    </lineage>
</organism>
<dbReference type="AlphaFoldDB" id="A0A6I1WQL1"/>
<reference evidence="6 7" key="1">
    <citation type="submission" date="2019-10" db="EMBL/GenBank/DDBJ databases">
        <title>Evaluation of single-gene subtyping targets for Pseudomonas.</title>
        <authorList>
            <person name="Reichler S.J."/>
            <person name="Orsi R.H."/>
            <person name="Wiedmann M."/>
            <person name="Martin N.H."/>
            <person name="Murphy S.I."/>
        </authorList>
    </citation>
    <scope>NUCLEOTIDE SEQUENCE [LARGE SCALE GENOMIC DNA]</scope>
    <source>
        <strain evidence="3 8">FSL R10-1637</strain>
        <strain evidence="5 6">FSL R10-1876</strain>
        <strain evidence="4 7">FSL R10-2107</strain>
    </source>
</reference>
<evidence type="ECO:0000313" key="8">
    <source>
        <dbReference type="Proteomes" id="UP000478064"/>
    </source>
</evidence>
<name>A0A6I1WQL1_9PSED</name>
<proteinExistence type="predicted"/>
<dbReference type="EMBL" id="WIVV01000002">
    <property type="protein sequence ID" value="MQU41045.1"/>
    <property type="molecule type" value="Genomic_DNA"/>
</dbReference>
<feature type="transmembrane region" description="Helical" evidence="1">
    <location>
        <begin position="258"/>
        <end position="275"/>
    </location>
</feature>
<dbReference type="EMBL" id="WIVX01000001">
    <property type="protein sequence ID" value="MQU29891.1"/>
    <property type="molecule type" value="Genomic_DNA"/>
</dbReference>
<evidence type="ECO:0000256" key="1">
    <source>
        <dbReference type="SAM" id="Phobius"/>
    </source>
</evidence>
<keyword evidence="1" id="KW-1133">Transmembrane helix</keyword>
<dbReference type="RefSeq" id="WP_153350422.1">
    <property type="nucleotide sequence ID" value="NZ_CP181271.1"/>
</dbReference>